<comment type="caution">
    <text evidence="6">The sequence shown here is derived from an EMBL/GenBank/DDBJ whole genome shotgun (WGS) entry which is preliminary data.</text>
</comment>
<feature type="modified residue" description="4-aspartylphosphate" evidence="4">
    <location>
        <position position="53"/>
    </location>
</feature>
<evidence type="ECO:0000259" key="5">
    <source>
        <dbReference type="PROSITE" id="PS50110"/>
    </source>
</evidence>
<gene>
    <name evidence="6" type="ORF">KQ910_21605</name>
</gene>
<accession>A0ABS6IP50</accession>
<dbReference type="PANTHER" id="PTHR44591:SF3">
    <property type="entry name" value="RESPONSE REGULATORY DOMAIN-CONTAINING PROTEIN"/>
    <property type="match status" value="1"/>
</dbReference>
<name>A0ABS6IP50_9HYPH</name>
<dbReference type="InterPro" id="IPR050595">
    <property type="entry name" value="Bact_response_regulator"/>
</dbReference>
<organism evidence="6 7">
    <name type="scientific">Reyranella humidisoli</name>
    <dbReference type="NCBI Taxonomy" id="2849149"/>
    <lineage>
        <taxon>Bacteria</taxon>
        <taxon>Pseudomonadati</taxon>
        <taxon>Pseudomonadota</taxon>
        <taxon>Alphaproteobacteria</taxon>
        <taxon>Hyphomicrobiales</taxon>
        <taxon>Reyranellaceae</taxon>
        <taxon>Reyranella</taxon>
    </lineage>
</organism>
<evidence type="ECO:0000256" key="1">
    <source>
        <dbReference type="ARBA" id="ARBA00022553"/>
    </source>
</evidence>
<keyword evidence="1 4" id="KW-0597">Phosphoprotein</keyword>
<evidence type="ECO:0000313" key="7">
    <source>
        <dbReference type="Proteomes" id="UP000727907"/>
    </source>
</evidence>
<dbReference type="PROSITE" id="PS50110">
    <property type="entry name" value="RESPONSE_REGULATORY"/>
    <property type="match status" value="1"/>
</dbReference>
<dbReference type="SMART" id="SM00448">
    <property type="entry name" value="REC"/>
    <property type="match status" value="1"/>
</dbReference>
<reference evidence="6 7" key="1">
    <citation type="submission" date="2021-06" db="EMBL/GenBank/DDBJ databases">
        <authorList>
            <person name="Lee D.H."/>
        </authorList>
    </citation>
    <scope>NUCLEOTIDE SEQUENCE [LARGE SCALE GENOMIC DNA]</scope>
    <source>
        <strain evidence="6 7">MMS21-HV4-11</strain>
    </source>
</reference>
<dbReference type="Proteomes" id="UP000727907">
    <property type="component" value="Unassembled WGS sequence"/>
</dbReference>
<feature type="domain" description="Response regulatory" evidence="5">
    <location>
        <begin position="3"/>
        <end position="115"/>
    </location>
</feature>
<dbReference type="CDD" id="cd00156">
    <property type="entry name" value="REC"/>
    <property type="match status" value="1"/>
</dbReference>
<dbReference type="InterPro" id="IPR001789">
    <property type="entry name" value="Sig_transdc_resp-reg_receiver"/>
</dbReference>
<evidence type="ECO:0000256" key="4">
    <source>
        <dbReference type="PROSITE-ProRule" id="PRU00169"/>
    </source>
</evidence>
<evidence type="ECO:0000256" key="2">
    <source>
        <dbReference type="ARBA" id="ARBA00023015"/>
    </source>
</evidence>
<dbReference type="EMBL" id="JAHOPB010000002">
    <property type="protein sequence ID" value="MBU8876384.1"/>
    <property type="molecule type" value="Genomic_DNA"/>
</dbReference>
<keyword evidence="2" id="KW-0805">Transcription regulation</keyword>
<keyword evidence="3" id="KW-0804">Transcription</keyword>
<evidence type="ECO:0000256" key="3">
    <source>
        <dbReference type="ARBA" id="ARBA00023163"/>
    </source>
</evidence>
<evidence type="ECO:0000313" key="6">
    <source>
        <dbReference type="EMBL" id="MBU8876384.1"/>
    </source>
</evidence>
<dbReference type="PANTHER" id="PTHR44591">
    <property type="entry name" value="STRESS RESPONSE REGULATOR PROTEIN 1"/>
    <property type="match status" value="1"/>
</dbReference>
<proteinExistence type="predicted"/>
<protein>
    <submittedName>
        <fullName evidence="6">Response regulator</fullName>
    </submittedName>
</protein>
<keyword evidence="7" id="KW-1185">Reference proteome</keyword>
<sequence>MSSVLLAEDEFLIRAVLVDSLADVGIECIEAATGQEALDVVRGDKPLVAVIVDIGLPDMSGEKVIEAAAHYRPDVPIIRCSGASAPSSLPSGIKMHSFPKPYSASELSAFVASLVRKG</sequence>
<dbReference type="Pfam" id="PF00072">
    <property type="entry name" value="Response_reg"/>
    <property type="match status" value="1"/>
</dbReference>
<dbReference type="RefSeq" id="WP_216965136.1">
    <property type="nucleotide sequence ID" value="NZ_JAHOPB010000002.1"/>
</dbReference>